<evidence type="ECO:0000256" key="8">
    <source>
        <dbReference type="ARBA" id="ARBA00022692"/>
    </source>
</evidence>
<comment type="subcellular location">
    <subcellularLocation>
        <location evidence="3 15">Cell inner membrane</location>
    </subcellularLocation>
    <subcellularLocation>
        <location evidence="2">Membrane</location>
        <topology evidence="2">Multi-pass membrane protein</topology>
    </subcellularLocation>
</comment>
<evidence type="ECO:0000256" key="3">
    <source>
        <dbReference type="ARBA" id="ARBA00004533"/>
    </source>
</evidence>
<dbReference type="EMBL" id="SNSA01000002">
    <property type="protein sequence ID" value="TEU28815.1"/>
    <property type="molecule type" value="Genomic_DNA"/>
</dbReference>
<dbReference type="EC" id="2.7.13.3" evidence="15"/>
<gene>
    <name evidence="18" type="ORF">E2R16_03575</name>
</gene>
<dbReference type="Pfam" id="PF00512">
    <property type="entry name" value="HisKA"/>
    <property type="match status" value="1"/>
</dbReference>
<feature type="domain" description="Histidine kinase" evidence="16">
    <location>
        <begin position="243"/>
        <end position="461"/>
    </location>
</feature>
<dbReference type="SMART" id="SM00387">
    <property type="entry name" value="HATPase_c"/>
    <property type="match status" value="1"/>
</dbReference>
<dbReference type="PROSITE" id="PS50109">
    <property type="entry name" value="HIS_KIN"/>
    <property type="match status" value="1"/>
</dbReference>
<dbReference type="Proteomes" id="UP000297445">
    <property type="component" value="Unassembled WGS sequence"/>
</dbReference>
<evidence type="ECO:0000259" key="17">
    <source>
        <dbReference type="PROSITE" id="PS50885"/>
    </source>
</evidence>
<proteinExistence type="predicted"/>
<dbReference type="InterPro" id="IPR003594">
    <property type="entry name" value="HATPase_dom"/>
</dbReference>
<comment type="catalytic activity">
    <reaction evidence="1 15">
        <text>ATP + protein L-histidine = ADP + protein N-phospho-L-histidine.</text>
        <dbReference type="EC" id="2.7.13.3"/>
    </reaction>
</comment>
<dbReference type="SUPFAM" id="SSF55874">
    <property type="entry name" value="ATPase domain of HSP90 chaperone/DNA topoisomerase II/histidine kinase"/>
    <property type="match status" value="1"/>
</dbReference>
<keyword evidence="11 15" id="KW-0067">ATP-binding</keyword>
<keyword evidence="14 15" id="KW-0472">Membrane</keyword>
<evidence type="ECO:0000259" key="16">
    <source>
        <dbReference type="PROSITE" id="PS50109"/>
    </source>
</evidence>
<name>A0A5E9PJS0_9GAMM</name>
<dbReference type="SUPFAM" id="SSF47384">
    <property type="entry name" value="Homodimeric domain of signal transducing histidine kinase"/>
    <property type="match status" value="1"/>
</dbReference>
<dbReference type="InterPro" id="IPR036097">
    <property type="entry name" value="HisK_dim/P_sf"/>
</dbReference>
<dbReference type="InterPro" id="IPR050428">
    <property type="entry name" value="TCS_sensor_his_kinase"/>
</dbReference>
<evidence type="ECO:0000256" key="13">
    <source>
        <dbReference type="ARBA" id="ARBA00023012"/>
    </source>
</evidence>
<organism evidence="18 19">
    <name type="scientific">Acinetobacter seifertii</name>
    <dbReference type="NCBI Taxonomy" id="1530123"/>
    <lineage>
        <taxon>Bacteria</taxon>
        <taxon>Pseudomonadati</taxon>
        <taxon>Pseudomonadota</taxon>
        <taxon>Gammaproteobacteria</taxon>
        <taxon>Moraxellales</taxon>
        <taxon>Moraxellaceae</taxon>
        <taxon>Acinetobacter</taxon>
        <taxon>Acinetobacter calcoaceticus/baumannii complex</taxon>
    </lineage>
</organism>
<evidence type="ECO:0000256" key="9">
    <source>
        <dbReference type="ARBA" id="ARBA00022741"/>
    </source>
</evidence>
<dbReference type="NCBIfam" id="TIGR01386">
    <property type="entry name" value="cztS_silS_copS"/>
    <property type="match status" value="1"/>
</dbReference>
<sequence>MNFKLLRSLEVRITLLVTLCSALILCSVGFMTYLGINQILLKQQDKALAERINRLEILLQDSENVEQIIARPKLYQNMLGNQDNLFLLIHKDKALININPLHIQLPEFAEKNTLQFQDLANNPYPTRIAWKTITINQEPYLLIAGKQWSERINILLPFQESLLMYVIGGVFAIFVLCILACHLGLRSLQELRKQTHYINVNQLQKRLNLSNSPLEVELLSKDINHMLERIEKGYTQLNRFSEDIAHEFRTPLNNLIGQTEIALTGERSVEQYEDLLVSHLDDYHRLKRMIDSMLFLARADQRMVLVNKQDINVQDVIDNLCQIFEYQAEEQDCHFSLNLEAQKLFADPELFQRAVYNLILNALVHGGNKRTIFIKSKYKTLDHEKVVSLSVITSGISIAENQLEHLFERFYQCHSSRSDENQTGGLGLSIVASIMDLHEGLYRVYNTVEGVCFELDFPVLDTSKILN</sequence>
<dbReference type="RefSeq" id="WP_134261844.1">
    <property type="nucleotide sequence ID" value="NZ_SNSA01000002.1"/>
</dbReference>
<dbReference type="InterPro" id="IPR003661">
    <property type="entry name" value="HisK_dim/P_dom"/>
</dbReference>
<feature type="transmembrane region" description="Helical" evidence="15">
    <location>
        <begin position="12"/>
        <end position="36"/>
    </location>
</feature>
<evidence type="ECO:0000256" key="4">
    <source>
        <dbReference type="ARBA" id="ARBA00022475"/>
    </source>
</evidence>
<evidence type="ECO:0000256" key="7">
    <source>
        <dbReference type="ARBA" id="ARBA00022679"/>
    </source>
</evidence>
<evidence type="ECO:0000256" key="14">
    <source>
        <dbReference type="ARBA" id="ARBA00023136"/>
    </source>
</evidence>
<dbReference type="CDD" id="cd00075">
    <property type="entry name" value="HATPase"/>
    <property type="match status" value="1"/>
</dbReference>
<evidence type="ECO:0000256" key="2">
    <source>
        <dbReference type="ARBA" id="ARBA00004141"/>
    </source>
</evidence>
<evidence type="ECO:0000256" key="12">
    <source>
        <dbReference type="ARBA" id="ARBA00022989"/>
    </source>
</evidence>
<dbReference type="InterPro" id="IPR006290">
    <property type="entry name" value="CztS_silS_copS"/>
</dbReference>
<dbReference type="AlphaFoldDB" id="A0A5E9PJS0"/>
<keyword evidence="7 15" id="KW-0808">Transferase</keyword>
<keyword evidence="6" id="KW-0597">Phosphoprotein</keyword>
<keyword evidence="8 15" id="KW-0812">Transmembrane</keyword>
<evidence type="ECO:0000256" key="15">
    <source>
        <dbReference type="RuleBase" id="RU364088"/>
    </source>
</evidence>
<dbReference type="GO" id="GO:0005886">
    <property type="term" value="C:plasma membrane"/>
    <property type="evidence" value="ECO:0007669"/>
    <property type="project" value="UniProtKB-SubCell"/>
</dbReference>
<evidence type="ECO:0000256" key="1">
    <source>
        <dbReference type="ARBA" id="ARBA00000085"/>
    </source>
</evidence>
<dbReference type="GO" id="GO:0000155">
    <property type="term" value="F:phosphorelay sensor kinase activity"/>
    <property type="evidence" value="ECO:0007669"/>
    <property type="project" value="InterPro"/>
</dbReference>
<reference evidence="18 19" key="1">
    <citation type="submission" date="2019-03" db="EMBL/GenBank/DDBJ databases">
        <title>Draft genome sequence of an environmental Acinetobacter seifertii from Brazil.</title>
        <authorList>
            <person name="Furlan J.P.R."/>
            <person name="Stehling E.G."/>
        </authorList>
    </citation>
    <scope>NUCLEOTIDE SEQUENCE [LARGE SCALE GENOMIC DNA]</scope>
    <source>
        <strain evidence="18 19">SAb133</strain>
    </source>
</reference>
<dbReference type="Gene3D" id="1.10.287.130">
    <property type="match status" value="1"/>
</dbReference>
<dbReference type="PANTHER" id="PTHR45436">
    <property type="entry name" value="SENSOR HISTIDINE KINASE YKOH"/>
    <property type="match status" value="1"/>
</dbReference>
<evidence type="ECO:0000313" key="19">
    <source>
        <dbReference type="Proteomes" id="UP000297445"/>
    </source>
</evidence>
<dbReference type="PROSITE" id="PS50885">
    <property type="entry name" value="HAMP"/>
    <property type="match status" value="1"/>
</dbReference>
<dbReference type="CDD" id="cd00082">
    <property type="entry name" value="HisKA"/>
    <property type="match status" value="1"/>
</dbReference>
<evidence type="ECO:0000256" key="11">
    <source>
        <dbReference type="ARBA" id="ARBA00022840"/>
    </source>
</evidence>
<evidence type="ECO:0000256" key="6">
    <source>
        <dbReference type="ARBA" id="ARBA00022553"/>
    </source>
</evidence>
<dbReference type="PANTHER" id="PTHR45436:SF15">
    <property type="entry name" value="SENSOR HISTIDINE KINASE CUSS"/>
    <property type="match status" value="1"/>
</dbReference>
<dbReference type="Pfam" id="PF02518">
    <property type="entry name" value="HATPase_c"/>
    <property type="match status" value="1"/>
</dbReference>
<dbReference type="InterPro" id="IPR036890">
    <property type="entry name" value="HATPase_C_sf"/>
</dbReference>
<dbReference type="Gene3D" id="3.30.565.10">
    <property type="entry name" value="Histidine kinase-like ATPase, C-terminal domain"/>
    <property type="match status" value="1"/>
</dbReference>
<keyword evidence="5 15" id="KW-0997">Cell inner membrane</keyword>
<dbReference type="GO" id="GO:0005524">
    <property type="term" value="F:ATP binding"/>
    <property type="evidence" value="ECO:0007669"/>
    <property type="project" value="UniProtKB-KW"/>
</dbReference>
<dbReference type="InterPro" id="IPR003660">
    <property type="entry name" value="HAMP_dom"/>
</dbReference>
<feature type="domain" description="HAMP" evidence="17">
    <location>
        <begin position="182"/>
        <end position="235"/>
    </location>
</feature>
<protein>
    <recommendedName>
        <fullName evidence="15">Sensor protein</fullName>
        <ecNumber evidence="15">2.7.13.3</ecNumber>
    </recommendedName>
</protein>
<keyword evidence="4 15" id="KW-1003">Cell membrane</keyword>
<keyword evidence="12 15" id="KW-1133">Transmembrane helix</keyword>
<keyword evidence="9 15" id="KW-0547">Nucleotide-binding</keyword>
<accession>A0A5E9PJS0</accession>
<evidence type="ECO:0000256" key="10">
    <source>
        <dbReference type="ARBA" id="ARBA00022777"/>
    </source>
</evidence>
<evidence type="ECO:0000313" key="18">
    <source>
        <dbReference type="EMBL" id="TEU28815.1"/>
    </source>
</evidence>
<comment type="caution">
    <text evidence="18">The sequence shown here is derived from an EMBL/GenBank/DDBJ whole genome shotgun (WGS) entry which is preliminary data.</text>
</comment>
<feature type="transmembrane region" description="Helical" evidence="15">
    <location>
        <begin position="162"/>
        <end position="185"/>
    </location>
</feature>
<comment type="function">
    <text evidence="15">Member of a two-component regulatory system.</text>
</comment>
<evidence type="ECO:0000256" key="5">
    <source>
        <dbReference type="ARBA" id="ARBA00022519"/>
    </source>
</evidence>
<dbReference type="InterPro" id="IPR005467">
    <property type="entry name" value="His_kinase_dom"/>
</dbReference>
<keyword evidence="13 15" id="KW-0902">Two-component regulatory system</keyword>
<dbReference type="SMART" id="SM00388">
    <property type="entry name" value="HisKA"/>
    <property type="match status" value="1"/>
</dbReference>
<keyword evidence="10 15" id="KW-0418">Kinase</keyword>